<dbReference type="WBParaSite" id="SSLN_0001974101-mRNA-1">
    <property type="protein sequence ID" value="SSLN_0001974101-mRNA-1"/>
    <property type="gene ID" value="SSLN_0001974101"/>
</dbReference>
<evidence type="ECO:0000313" key="2">
    <source>
        <dbReference type="Proteomes" id="UP000275846"/>
    </source>
</evidence>
<organism evidence="3">
    <name type="scientific">Schistocephalus solidus</name>
    <name type="common">Tapeworm</name>
    <dbReference type="NCBI Taxonomy" id="70667"/>
    <lineage>
        <taxon>Eukaryota</taxon>
        <taxon>Metazoa</taxon>
        <taxon>Spiralia</taxon>
        <taxon>Lophotrochozoa</taxon>
        <taxon>Platyhelminthes</taxon>
        <taxon>Cestoda</taxon>
        <taxon>Eucestoda</taxon>
        <taxon>Diphyllobothriidea</taxon>
        <taxon>Diphyllobothriidae</taxon>
        <taxon>Schistocephalus</taxon>
    </lineage>
</organism>
<accession>A0A183TRC0</accession>
<dbReference type="Proteomes" id="UP000275846">
    <property type="component" value="Unassembled WGS sequence"/>
</dbReference>
<dbReference type="AlphaFoldDB" id="A0A183TRC0"/>
<evidence type="ECO:0000313" key="3">
    <source>
        <dbReference type="WBParaSite" id="SSLN_0001974101-mRNA-1"/>
    </source>
</evidence>
<gene>
    <name evidence="1" type="ORF">SSLN_LOCUS19018</name>
</gene>
<proteinExistence type="predicted"/>
<reference evidence="1 2" key="2">
    <citation type="submission" date="2018-11" db="EMBL/GenBank/DDBJ databases">
        <authorList>
            <consortium name="Pathogen Informatics"/>
        </authorList>
    </citation>
    <scope>NUCLEOTIDE SEQUENCE [LARGE SCALE GENOMIC DNA]</scope>
    <source>
        <strain evidence="1 2">NST_G2</strain>
    </source>
</reference>
<reference evidence="3" key="1">
    <citation type="submission" date="2016-06" db="UniProtKB">
        <authorList>
            <consortium name="WormBaseParasite"/>
        </authorList>
    </citation>
    <scope>IDENTIFICATION</scope>
</reference>
<name>A0A183TRC0_SCHSO</name>
<keyword evidence="2" id="KW-1185">Reference proteome</keyword>
<evidence type="ECO:0000313" key="1">
    <source>
        <dbReference type="EMBL" id="VDM05404.1"/>
    </source>
</evidence>
<sequence length="79" mass="8707">MHHYPIPPHGTSAKVHHPWCGPCAVLDVLAPTSFLLRDAIRAESPPITAHFSKLKLYRGRLPACTADSLPILPEHQVPQ</sequence>
<dbReference type="EMBL" id="UYSU01045992">
    <property type="protein sequence ID" value="VDM05404.1"/>
    <property type="molecule type" value="Genomic_DNA"/>
</dbReference>
<protein>
    <submittedName>
        <fullName evidence="3">DUF397 domain-containing protein</fullName>
    </submittedName>
</protein>
<dbReference type="OrthoDB" id="6294651at2759"/>